<dbReference type="OrthoDB" id="4374883at2"/>
<feature type="compositionally biased region" description="Polar residues" evidence="1">
    <location>
        <begin position="1"/>
        <end position="19"/>
    </location>
</feature>
<feature type="domain" description="DUF4190" evidence="3">
    <location>
        <begin position="30"/>
        <end position="84"/>
    </location>
</feature>
<dbReference type="AlphaFoldDB" id="A0A0U4NTT8"/>
<dbReference type="Proteomes" id="UP000218965">
    <property type="component" value="Chromosome"/>
</dbReference>
<feature type="region of interest" description="Disordered" evidence="1">
    <location>
        <begin position="1"/>
        <end position="23"/>
    </location>
</feature>
<evidence type="ECO:0000256" key="1">
    <source>
        <dbReference type="SAM" id="MobiDB-lite"/>
    </source>
</evidence>
<dbReference type="RefSeq" id="WP_096420956.1">
    <property type="nucleotide sequence ID" value="NZ_AP017315.1"/>
</dbReference>
<dbReference type="KEGG" id="malk:MalAC0309_0897"/>
<name>A0A0U4NTT8_9MICO</name>
<organism evidence="4 5">
    <name type="scientific">Microcella alkaliphila</name>
    <dbReference type="NCBI Taxonomy" id="279828"/>
    <lineage>
        <taxon>Bacteria</taxon>
        <taxon>Bacillati</taxon>
        <taxon>Actinomycetota</taxon>
        <taxon>Actinomycetes</taxon>
        <taxon>Micrococcales</taxon>
        <taxon>Microbacteriaceae</taxon>
        <taxon>Microcella</taxon>
    </lineage>
</organism>
<keyword evidence="2" id="KW-1133">Transmembrane helix</keyword>
<gene>
    <name evidence="4" type="ORF">MalAC0309_0897</name>
</gene>
<keyword evidence="2" id="KW-0812">Transmembrane</keyword>
<evidence type="ECO:0000259" key="3">
    <source>
        <dbReference type="Pfam" id="PF13828"/>
    </source>
</evidence>
<proteinExistence type="predicted"/>
<evidence type="ECO:0000313" key="5">
    <source>
        <dbReference type="Proteomes" id="UP000218965"/>
    </source>
</evidence>
<reference evidence="5" key="1">
    <citation type="submission" date="2015-12" db="EMBL/GenBank/DDBJ databases">
        <authorList>
            <person name="Shamseldin A."/>
            <person name="Moawad H."/>
            <person name="Abd El-Rahim W.M."/>
            <person name="Sadowsky M.J."/>
        </authorList>
    </citation>
    <scope>NUCLEOTIDE SEQUENCE [LARGE SCALE GENOMIC DNA]</scope>
    <source>
        <strain evidence="5">JAM AC0309</strain>
    </source>
</reference>
<protein>
    <recommendedName>
        <fullName evidence="3">DUF4190 domain-containing protein</fullName>
    </recommendedName>
</protein>
<feature type="transmembrane region" description="Helical" evidence="2">
    <location>
        <begin position="30"/>
        <end position="54"/>
    </location>
</feature>
<dbReference type="Pfam" id="PF13828">
    <property type="entry name" value="DUF4190"/>
    <property type="match status" value="1"/>
</dbReference>
<reference evidence="4 5" key="2">
    <citation type="submission" date="2016-01" db="EMBL/GenBank/DDBJ databases">
        <title>Microcella alkaliphila JAM AC0309 whole genome shotgun sequence.</title>
        <authorList>
            <person name="Kurata A."/>
            <person name="Hirose Y."/>
            <person name="Kishimoto N."/>
            <person name="Kobayashi T."/>
        </authorList>
    </citation>
    <scope>NUCLEOTIDE SEQUENCE [LARGE SCALE GENOMIC DNA]</scope>
    <source>
        <strain evidence="4 5">JAM AC0309</strain>
    </source>
</reference>
<dbReference type="InterPro" id="IPR025241">
    <property type="entry name" value="DUF4190"/>
</dbReference>
<sequence length="106" mass="11043">MTNSSQNPQTPGNPYASQQGPGGYPPRTNVLAIVALITAFIAPPAGLVLGIIAYRQIDRTGEEGKGLALAGAIVGGVFTGFILMFFIAWLGMFLSFFASFATLGAF</sequence>
<dbReference type="EMBL" id="AP017315">
    <property type="protein sequence ID" value="BAU31763.1"/>
    <property type="molecule type" value="Genomic_DNA"/>
</dbReference>
<evidence type="ECO:0000313" key="4">
    <source>
        <dbReference type="EMBL" id="BAU31763.1"/>
    </source>
</evidence>
<evidence type="ECO:0000256" key="2">
    <source>
        <dbReference type="SAM" id="Phobius"/>
    </source>
</evidence>
<feature type="transmembrane region" description="Helical" evidence="2">
    <location>
        <begin position="66"/>
        <end position="90"/>
    </location>
</feature>
<accession>A0A0U4NTT8</accession>
<keyword evidence="2" id="KW-0472">Membrane</keyword>